<dbReference type="EMBL" id="AM920689">
    <property type="protein sequence ID" value="CAP50455.1"/>
    <property type="molecule type" value="Genomic_DNA"/>
</dbReference>
<evidence type="ECO:0000313" key="2">
    <source>
        <dbReference type="Proteomes" id="UP000001188"/>
    </source>
</evidence>
<gene>
    <name evidence="1" type="ORF">XCCB100_1107</name>
</gene>
<evidence type="ECO:0000313" key="1">
    <source>
        <dbReference type="EMBL" id="CAP50455.1"/>
    </source>
</evidence>
<name>B0RPS0_XANCB</name>
<dbReference type="AlphaFoldDB" id="B0RPS0"/>
<dbReference type="KEGG" id="xca:xcc-b100_1107"/>
<dbReference type="HOGENOM" id="CLU_3259837_0_0_6"/>
<reference evidence="1 2" key="1">
    <citation type="journal article" date="2008" name="J. Biotechnol.">
        <title>The genome of Xanthomonas campestris pv. campestris B100 and its use for the reconstruction of metabolic pathways involved in xanthan biosynthesis.</title>
        <authorList>
            <person name="Vorholter F.J."/>
            <person name="Schneiker S."/>
            <person name="Goesmann A."/>
            <person name="Krause L."/>
            <person name="Bekel T."/>
            <person name="Kaiser O."/>
            <person name="Linke B."/>
            <person name="Patschkowski T."/>
            <person name="Ruckert C."/>
            <person name="Schmid J."/>
            <person name="Sidhu V.K."/>
            <person name="Sieber V."/>
            <person name="Tauch A."/>
            <person name="Watt S.A."/>
            <person name="Weisshaar B."/>
            <person name="Becker A."/>
            <person name="Niehaus K."/>
            <person name="Puhler A."/>
        </authorList>
    </citation>
    <scope>NUCLEOTIDE SEQUENCE [LARGE SCALE GENOMIC DNA]</scope>
    <source>
        <strain evidence="1 2">B100</strain>
    </source>
</reference>
<sequence>MRCWVGARLRAMGRYRRGHVARKRAPTQAAISSALVMPPRCR</sequence>
<organism evidence="1 2">
    <name type="scientific">Xanthomonas campestris pv. campestris (strain B100)</name>
    <dbReference type="NCBI Taxonomy" id="509169"/>
    <lineage>
        <taxon>Bacteria</taxon>
        <taxon>Pseudomonadati</taxon>
        <taxon>Pseudomonadota</taxon>
        <taxon>Gammaproteobacteria</taxon>
        <taxon>Lysobacterales</taxon>
        <taxon>Lysobacteraceae</taxon>
        <taxon>Xanthomonas</taxon>
    </lineage>
</organism>
<dbReference type="Proteomes" id="UP000001188">
    <property type="component" value="Chromosome"/>
</dbReference>
<proteinExistence type="predicted"/>
<accession>B0RPS0</accession>
<protein>
    <submittedName>
        <fullName evidence="1">Uncharacterized protein</fullName>
    </submittedName>
</protein>